<dbReference type="Pfam" id="PF00067">
    <property type="entry name" value="p450"/>
    <property type="match status" value="1"/>
</dbReference>
<feature type="transmembrane region" description="Helical" evidence="10">
    <location>
        <begin position="627"/>
        <end position="650"/>
    </location>
</feature>
<evidence type="ECO:0000256" key="3">
    <source>
        <dbReference type="ARBA" id="ARBA00010617"/>
    </source>
</evidence>
<comment type="cofactor">
    <cofactor evidence="1 9">
        <name>heme</name>
        <dbReference type="ChEBI" id="CHEBI:30413"/>
    </cofactor>
</comment>
<dbReference type="SUPFAM" id="SSF48264">
    <property type="entry name" value="Cytochrome P450"/>
    <property type="match status" value="1"/>
</dbReference>
<keyword evidence="12" id="KW-1185">Reference proteome</keyword>
<evidence type="ECO:0000256" key="10">
    <source>
        <dbReference type="SAM" id="Phobius"/>
    </source>
</evidence>
<keyword evidence="11" id="KW-0503">Monooxygenase</keyword>
<evidence type="ECO:0000256" key="9">
    <source>
        <dbReference type="PIRSR" id="PIRSR602401-1"/>
    </source>
</evidence>
<keyword evidence="4 9" id="KW-0349">Heme</keyword>
<name>A0A9P5AT87_9HYPO</name>
<dbReference type="PROSITE" id="PS00086">
    <property type="entry name" value="CYTOCHROME_P450"/>
    <property type="match status" value="1"/>
</dbReference>
<dbReference type="InterPro" id="IPR029044">
    <property type="entry name" value="Nucleotide-diphossugar_trans"/>
</dbReference>
<evidence type="ECO:0000313" key="11">
    <source>
        <dbReference type="EMBL" id="KAF4344207.1"/>
    </source>
</evidence>
<evidence type="ECO:0000256" key="8">
    <source>
        <dbReference type="ARBA" id="ARBA00023004"/>
    </source>
</evidence>
<dbReference type="Pfam" id="PF05637">
    <property type="entry name" value="Glyco_transf_34"/>
    <property type="match status" value="1"/>
</dbReference>
<keyword evidence="6" id="KW-0808">Transferase</keyword>
<dbReference type="Gene3D" id="1.10.630.10">
    <property type="entry name" value="Cytochrome P450"/>
    <property type="match status" value="1"/>
</dbReference>
<feature type="transmembrane region" description="Helical" evidence="10">
    <location>
        <begin position="812"/>
        <end position="830"/>
    </location>
</feature>
<dbReference type="InterPro" id="IPR036396">
    <property type="entry name" value="Cyt_P450_sf"/>
</dbReference>
<dbReference type="GO" id="GO:0016705">
    <property type="term" value="F:oxidoreductase activity, acting on paired donors, with incorporation or reduction of molecular oxygen"/>
    <property type="evidence" value="ECO:0007669"/>
    <property type="project" value="InterPro"/>
</dbReference>
<evidence type="ECO:0000256" key="6">
    <source>
        <dbReference type="ARBA" id="ARBA00022679"/>
    </source>
</evidence>
<dbReference type="Proteomes" id="UP000730481">
    <property type="component" value="Unassembled WGS sequence"/>
</dbReference>
<feature type="transmembrane region" description="Helical" evidence="10">
    <location>
        <begin position="753"/>
        <end position="772"/>
    </location>
</feature>
<dbReference type="PRINTS" id="PR00385">
    <property type="entry name" value="P450"/>
</dbReference>
<keyword evidence="10" id="KW-0812">Transmembrane</keyword>
<evidence type="ECO:0000256" key="4">
    <source>
        <dbReference type="ARBA" id="ARBA00022617"/>
    </source>
</evidence>
<keyword evidence="8 9" id="KW-0408">Iron</keyword>
<comment type="similarity">
    <text evidence="3">Belongs to the cytochrome P450 family.</text>
</comment>
<dbReference type="GO" id="GO:0004497">
    <property type="term" value="F:monooxygenase activity"/>
    <property type="evidence" value="ECO:0007669"/>
    <property type="project" value="UniProtKB-KW"/>
</dbReference>
<comment type="similarity">
    <text evidence="2">Belongs to the glycosyltransferase 34 family.</text>
</comment>
<dbReference type="InterPro" id="IPR002401">
    <property type="entry name" value="Cyt_P450_E_grp-I"/>
</dbReference>
<evidence type="ECO:0000256" key="5">
    <source>
        <dbReference type="ARBA" id="ARBA00022676"/>
    </source>
</evidence>
<protein>
    <submittedName>
        <fullName evidence="11">Cytochrome P450 monooxygenase 3A5</fullName>
    </submittedName>
</protein>
<sequence>MYLILFGALTAFLLGSYVFNILKALRSPLSKIPGPWYAPFTTLHLRYLFSTGEIWKLVETSHAKYGPMVRLGPRHIWVSDKEPLKQILSTIDLPKVAMYAEISRDKTSPGLFGEIRLYPHKRLKRFLSPAFTTGYVDNLELIFKGVMRDLLTQYSELHTNDSRTKWQIETDLMDDLHKAALDIMGESCFTKGFGQINPNKSSGDAYADEVWGSIPKAIFDGLADRYKYVYVKRFLRRLGFKVNFDWPKKMVMAIDSIVTQRTETKTKSSDLLQHLMENGKKPDMGCAMNSRDILDQMSELLLAGSETTSGTIACLFLELARNPRVRSKLFETLPAVNWDNVDDIVVSKTVRNSTGYEYLEACIKENLRLHPIASEMGRRTGDQWVTLGGYELPPHTVVSASYRDLHRNEEYWPDALSFIPERWLPDSERGDYPAANLSAYFPFSAGRHSCIGINFAWAEMRMIAANILSRYDVTEVIGSGGNFYVCKKPSTNIEFVGCCTSDPCADGSGICPKEDLRPMSYSPGRKAYKFALECGRRHNGSFYRCDFAMPPFLGCCGVDPCSKGCPQSKLIPAQLPTQEDWRMLFLEPYRVTNGTSLDLRPGIEDQNSTFEAPDFSNINWDQGKHEVGPAAVIGICVGFLIGTLLLLGIIRHYWPSLTSTKQDEADIHAHAPFLVHDPIDDAIDSQMEELVSHTRIPDNWHGGPKTLEHRDVATVFGWIFSVLLTFSPLCFIALAITAIRLDNQPHSGYGKTVLQLTVLSPSLYPILFTALVGRFYRVFGRWCLESHGGVNLPVLEQLIGSQNLATAIERIFVIRTNAVVGIIILTSWLLSPLGGQSSSRLLRDAKFDLISNGTVYYANPAYQVSHSRWINYRHSVGATYAASLLSSSKQKASPRDIWGLPKIPQWPRDKIDTDDYDLYDVNKSDLVAGKASYASLLGIEIRGLVRPDQPTTFNFTIPTSYFYVACDFVDSFDPLRGKLTENQTNIRDLFYKYPSFSAFNLLPQSWFDDRDDINSPYQFLYVKQLRSSQLYIVKCAMHEIKVETTIHCGPGDPATTCEARQQRRLSTENQTGSSLFPPSITRSDLRLKELSYALNNWAQASGDKDGAQPSPTEMYLMKDENPYEYSPPLPWTNDDLKKFPDVFSRRMTTAFNTYWDAGLNPGGHTNVSYGTIPSHNMNGLETGRIYKDAFMNTTMGTRITTIDVYSAQRIWVGLLLLTTMVLQILAICGLVLEIFIQGPDILGFASTLTRDNPYVPLPAGGSHLDGPERARCLKNMRLELVDVRPEDETGYLAVRAVSSAAKGQDASMIEGTVKSSRKRGDTYEKHHRRIAQMKNSNLSQKATQMAKLLLPRASRQKGVLLAMGILVIFGLVTHTWGFYFEPPSILSYSRTTRSNALSVKLASHTSDLMHDLWKPFILDINATSFTTDEGYLYEIPKENTLWTKPLGKKLLIMDVDNRLDKGPGTLMNDSALDYREMKGRTGGIMNHYLYAMIHGYDYKFVRAPHFPDRHQTWVKVPVIREALKTHDIVVFLDADAEFMYPHLPFEWLMRNWNITDKTLLALANDPGDSARNKDEKGRVVQNTGFIIAQQSNRTQELFQDWEDCPSGKKFPGCERWANDWAHEQAAFSNIIRYAYNETEDIGVIPCGDGNGAPYIGDKTCGGVFIRHHWFRKEDPAKDLQRLILQAFVARLHAGFHNEIKDNYLDASRHTFPLSHLVI</sequence>
<dbReference type="PANTHER" id="PTHR24305:SF232">
    <property type="entry name" value="P450, PUTATIVE (EUROFUNG)-RELATED"/>
    <property type="match status" value="1"/>
</dbReference>
<dbReference type="InterPro" id="IPR017972">
    <property type="entry name" value="Cyt_P450_CS"/>
</dbReference>
<reference evidence="11" key="1">
    <citation type="journal article" date="2017" name="Mycologia">
        <title>Fusarium algeriense, sp. nov., a novel toxigenic crown rot pathogen of durum wheat from Algeria is nested in the Fusarium burgessii species complex.</title>
        <authorList>
            <person name="Laraba I."/>
            <person name="Keddad A."/>
            <person name="Boureghda H."/>
            <person name="Abdallah N."/>
            <person name="Vaughan M.M."/>
            <person name="Proctor R.H."/>
            <person name="Busman M."/>
            <person name="O'Donnell K."/>
        </authorList>
    </citation>
    <scope>NUCLEOTIDE SEQUENCE</scope>
    <source>
        <strain evidence="11">NRRL 25174</strain>
    </source>
</reference>
<organism evidence="11 12">
    <name type="scientific">Fusarium beomiforme</name>
    <dbReference type="NCBI Taxonomy" id="44412"/>
    <lineage>
        <taxon>Eukaryota</taxon>
        <taxon>Fungi</taxon>
        <taxon>Dikarya</taxon>
        <taxon>Ascomycota</taxon>
        <taxon>Pezizomycotina</taxon>
        <taxon>Sordariomycetes</taxon>
        <taxon>Hypocreomycetidae</taxon>
        <taxon>Hypocreales</taxon>
        <taxon>Nectriaceae</taxon>
        <taxon>Fusarium</taxon>
        <taxon>Fusarium burgessii species complex</taxon>
    </lineage>
</organism>
<dbReference type="GO" id="GO:0005506">
    <property type="term" value="F:iron ion binding"/>
    <property type="evidence" value="ECO:0007669"/>
    <property type="project" value="InterPro"/>
</dbReference>
<keyword evidence="7 9" id="KW-0479">Metal-binding</keyword>
<feature type="transmembrane region" description="Helical" evidence="10">
    <location>
        <begin position="1210"/>
        <end position="1232"/>
    </location>
</feature>
<keyword evidence="5" id="KW-0328">Glycosyltransferase</keyword>
<dbReference type="InterPro" id="IPR008630">
    <property type="entry name" value="Glyco_trans_34"/>
</dbReference>
<keyword evidence="11" id="KW-0560">Oxidoreductase</keyword>
<dbReference type="InterPro" id="IPR050121">
    <property type="entry name" value="Cytochrome_P450_monoxygenase"/>
</dbReference>
<dbReference type="GO" id="GO:0016020">
    <property type="term" value="C:membrane"/>
    <property type="evidence" value="ECO:0007669"/>
    <property type="project" value="InterPro"/>
</dbReference>
<dbReference type="InterPro" id="IPR001128">
    <property type="entry name" value="Cyt_P450"/>
</dbReference>
<accession>A0A9P5AT87</accession>
<dbReference type="GO" id="GO:0020037">
    <property type="term" value="F:heme binding"/>
    <property type="evidence" value="ECO:0007669"/>
    <property type="project" value="InterPro"/>
</dbReference>
<dbReference type="GO" id="GO:0016757">
    <property type="term" value="F:glycosyltransferase activity"/>
    <property type="evidence" value="ECO:0007669"/>
    <property type="project" value="UniProtKB-KW"/>
</dbReference>
<keyword evidence="10" id="KW-1133">Transmembrane helix</keyword>
<feature type="binding site" description="axial binding residue" evidence="9">
    <location>
        <position position="450"/>
    </location>
    <ligand>
        <name>heme</name>
        <dbReference type="ChEBI" id="CHEBI:30413"/>
    </ligand>
    <ligandPart>
        <name>Fe</name>
        <dbReference type="ChEBI" id="CHEBI:18248"/>
    </ligandPart>
</feature>
<proteinExistence type="inferred from homology"/>
<feature type="transmembrane region" description="Helical" evidence="10">
    <location>
        <begin position="1359"/>
        <end position="1380"/>
    </location>
</feature>
<evidence type="ECO:0000256" key="1">
    <source>
        <dbReference type="ARBA" id="ARBA00001971"/>
    </source>
</evidence>
<dbReference type="PRINTS" id="PR00463">
    <property type="entry name" value="EP450I"/>
</dbReference>
<dbReference type="Gene3D" id="3.90.550.10">
    <property type="entry name" value="Spore Coat Polysaccharide Biosynthesis Protein SpsA, Chain A"/>
    <property type="match status" value="1"/>
</dbReference>
<keyword evidence="10" id="KW-0472">Membrane</keyword>
<dbReference type="EMBL" id="PVQB02000060">
    <property type="protein sequence ID" value="KAF4344207.1"/>
    <property type="molecule type" value="Genomic_DNA"/>
</dbReference>
<dbReference type="OrthoDB" id="3692311at2759"/>
<evidence type="ECO:0000256" key="2">
    <source>
        <dbReference type="ARBA" id="ARBA00005664"/>
    </source>
</evidence>
<dbReference type="PANTHER" id="PTHR24305">
    <property type="entry name" value="CYTOCHROME P450"/>
    <property type="match status" value="1"/>
</dbReference>
<feature type="transmembrane region" description="Helical" evidence="10">
    <location>
        <begin position="715"/>
        <end position="741"/>
    </location>
</feature>
<gene>
    <name evidence="11" type="ORF">FBEOM_1801</name>
</gene>
<evidence type="ECO:0000313" key="12">
    <source>
        <dbReference type="Proteomes" id="UP000730481"/>
    </source>
</evidence>
<comment type="caution">
    <text evidence="11">The sequence shown here is derived from an EMBL/GenBank/DDBJ whole genome shotgun (WGS) entry which is preliminary data.</text>
</comment>
<evidence type="ECO:0000256" key="7">
    <source>
        <dbReference type="ARBA" id="ARBA00022723"/>
    </source>
</evidence>
<reference evidence="11" key="2">
    <citation type="submission" date="2020-02" db="EMBL/GenBank/DDBJ databases">
        <title>Identification and distribution of gene clusters putatively required for synthesis of sphingolipid metabolism inhibitors in phylogenetically diverse species of the filamentous fungus Fusarium.</title>
        <authorList>
            <person name="Kim H.-S."/>
            <person name="Busman M."/>
            <person name="Brown D.W."/>
            <person name="Divon H."/>
            <person name="Uhlig S."/>
            <person name="Proctor R.H."/>
        </authorList>
    </citation>
    <scope>NUCLEOTIDE SEQUENCE</scope>
    <source>
        <strain evidence="11">NRRL 25174</strain>
    </source>
</reference>